<dbReference type="InterPro" id="IPR036322">
    <property type="entry name" value="WD40_repeat_dom_sf"/>
</dbReference>
<dbReference type="GO" id="GO:0030479">
    <property type="term" value="C:actin cortical patch"/>
    <property type="evidence" value="ECO:0007669"/>
    <property type="project" value="UniProtKB-SubCell"/>
</dbReference>
<dbReference type="GO" id="GO:0034314">
    <property type="term" value="P:Arp2/3 complex-mediated actin nucleation"/>
    <property type="evidence" value="ECO:0007669"/>
    <property type="project" value="UniProtKB-UniRule"/>
</dbReference>
<dbReference type="SUPFAM" id="SSF50978">
    <property type="entry name" value="WD40 repeat-like"/>
    <property type="match status" value="1"/>
</dbReference>
<keyword evidence="5 7" id="KW-0009">Actin-binding</keyword>
<sequence>MALPEVHNIAQVPITSHAFSGDRSQLAVSLNSNDVQIYSRSGTDFVPTETLSEHDKLITSIDWAPNSNRIVTASQDRNAYVWQETPDPETGKLVWKPTLVLLRINRSATYVRWSPNEDKFAVASGARAISICSFDAENNWWVAKHLKKPIRSTVLSVDWHPNNVLLAAGSADMKARVFSAFIKEVDQRPAPTVWGSKLPFNTVCGEYTSPAGGWVHTVGFSPSGDVLAFASHDSSVSIVYPGGPAIYNIRMTSLPLVTLTWTSEDSIVAAGHDCRPLVFTGSEAGWQETGTLDDSKSGETSRAGAAGASSVGRLKAGAFATFRDADTRGQSSISGSSPSADTKLLTVHQNTITNARPYEIHGDQVTRVSTTGVDGILAIWDVNAVTALTARVGGIQLR</sequence>
<feature type="region of interest" description="Disordered" evidence="9">
    <location>
        <begin position="288"/>
        <end position="308"/>
    </location>
</feature>
<evidence type="ECO:0000256" key="4">
    <source>
        <dbReference type="ARBA" id="ARBA00022737"/>
    </source>
</evidence>
<organism evidence="10 11">
    <name type="scientific">Crucibulum laeve</name>
    <dbReference type="NCBI Taxonomy" id="68775"/>
    <lineage>
        <taxon>Eukaryota</taxon>
        <taxon>Fungi</taxon>
        <taxon>Dikarya</taxon>
        <taxon>Basidiomycota</taxon>
        <taxon>Agaricomycotina</taxon>
        <taxon>Agaricomycetes</taxon>
        <taxon>Agaricomycetidae</taxon>
        <taxon>Agaricales</taxon>
        <taxon>Agaricineae</taxon>
        <taxon>Nidulariaceae</taxon>
        <taxon>Crucibulum</taxon>
    </lineage>
</organism>
<dbReference type="SMART" id="SM00320">
    <property type="entry name" value="WD40"/>
    <property type="match status" value="6"/>
</dbReference>
<dbReference type="PANTHER" id="PTHR10709:SF2">
    <property type="entry name" value="ACTIN-RELATED PROTEIN 2_3 COMPLEX SUBUNIT"/>
    <property type="match status" value="1"/>
</dbReference>
<evidence type="ECO:0000313" key="11">
    <source>
        <dbReference type="Proteomes" id="UP000308652"/>
    </source>
</evidence>
<dbReference type="GO" id="GO:0005885">
    <property type="term" value="C:Arp2/3 protein complex"/>
    <property type="evidence" value="ECO:0007669"/>
    <property type="project" value="UniProtKB-UniRule"/>
</dbReference>
<keyword evidence="2 7" id="KW-0963">Cytoplasm</keyword>
<dbReference type="PROSITE" id="PS50294">
    <property type="entry name" value="WD_REPEATS_REGION"/>
    <property type="match status" value="1"/>
</dbReference>
<feature type="repeat" description="WD" evidence="8">
    <location>
        <begin position="51"/>
        <end position="83"/>
    </location>
</feature>
<comment type="similarity">
    <text evidence="1 7">Belongs to the WD repeat ARPC1 family.</text>
</comment>
<protein>
    <recommendedName>
        <fullName evidence="7">Actin-related protein 2/3 complex subunit</fullName>
    </recommendedName>
</protein>
<gene>
    <name evidence="10" type="ORF">BDQ12DRAFT_696072</name>
</gene>
<dbReference type="PIRSF" id="PIRSF038093">
    <property type="entry name" value="ARP2/3_su1"/>
    <property type="match status" value="1"/>
</dbReference>
<dbReference type="PROSITE" id="PS50082">
    <property type="entry name" value="WD_REPEATS_2"/>
    <property type="match status" value="1"/>
</dbReference>
<dbReference type="STRING" id="68775.A0A5C3MMU0"/>
<evidence type="ECO:0000256" key="1">
    <source>
        <dbReference type="ARBA" id="ARBA00006260"/>
    </source>
</evidence>
<reference evidence="10 11" key="1">
    <citation type="journal article" date="2019" name="Nat. Ecol. Evol.">
        <title>Megaphylogeny resolves global patterns of mushroom evolution.</title>
        <authorList>
            <person name="Varga T."/>
            <person name="Krizsan K."/>
            <person name="Foldi C."/>
            <person name="Dima B."/>
            <person name="Sanchez-Garcia M."/>
            <person name="Sanchez-Ramirez S."/>
            <person name="Szollosi G.J."/>
            <person name="Szarkandi J.G."/>
            <person name="Papp V."/>
            <person name="Albert L."/>
            <person name="Andreopoulos W."/>
            <person name="Angelini C."/>
            <person name="Antonin V."/>
            <person name="Barry K.W."/>
            <person name="Bougher N.L."/>
            <person name="Buchanan P."/>
            <person name="Buyck B."/>
            <person name="Bense V."/>
            <person name="Catcheside P."/>
            <person name="Chovatia M."/>
            <person name="Cooper J."/>
            <person name="Damon W."/>
            <person name="Desjardin D."/>
            <person name="Finy P."/>
            <person name="Geml J."/>
            <person name="Haridas S."/>
            <person name="Hughes K."/>
            <person name="Justo A."/>
            <person name="Karasinski D."/>
            <person name="Kautmanova I."/>
            <person name="Kiss B."/>
            <person name="Kocsube S."/>
            <person name="Kotiranta H."/>
            <person name="LaButti K.M."/>
            <person name="Lechner B.E."/>
            <person name="Liimatainen K."/>
            <person name="Lipzen A."/>
            <person name="Lukacs Z."/>
            <person name="Mihaltcheva S."/>
            <person name="Morgado L.N."/>
            <person name="Niskanen T."/>
            <person name="Noordeloos M.E."/>
            <person name="Ohm R.A."/>
            <person name="Ortiz-Santana B."/>
            <person name="Ovrebo C."/>
            <person name="Racz N."/>
            <person name="Riley R."/>
            <person name="Savchenko A."/>
            <person name="Shiryaev A."/>
            <person name="Soop K."/>
            <person name="Spirin V."/>
            <person name="Szebenyi C."/>
            <person name="Tomsovsky M."/>
            <person name="Tulloss R.E."/>
            <person name="Uehling J."/>
            <person name="Grigoriev I.V."/>
            <person name="Vagvolgyi C."/>
            <person name="Papp T."/>
            <person name="Martin F.M."/>
            <person name="Miettinen O."/>
            <person name="Hibbett D.S."/>
            <person name="Nagy L.G."/>
        </authorList>
    </citation>
    <scope>NUCLEOTIDE SEQUENCE [LARGE SCALE GENOMIC DNA]</scope>
    <source>
        <strain evidence="10 11">CBS 166.37</strain>
    </source>
</reference>
<comment type="subcellular location">
    <subcellularLocation>
        <location evidence="7">Cytoplasm</location>
        <location evidence="7">Cytoskeleton</location>
        <location evidence="7">Actin patch</location>
    </subcellularLocation>
</comment>
<evidence type="ECO:0000256" key="3">
    <source>
        <dbReference type="ARBA" id="ARBA00022574"/>
    </source>
</evidence>
<dbReference type="OrthoDB" id="406844at2759"/>
<evidence type="ECO:0000256" key="9">
    <source>
        <dbReference type="SAM" id="MobiDB-lite"/>
    </source>
</evidence>
<dbReference type="Pfam" id="PF00400">
    <property type="entry name" value="WD40"/>
    <property type="match status" value="2"/>
</dbReference>
<dbReference type="InterPro" id="IPR001680">
    <property type="entry name" value="WD40_rpt"/>
</dbReference>
<name>A0A5C3MMU0_9AGAR</name>
<evidence type="ECO:0000256" key="2">
    <source>
        <dbReference type="ARBA" id="ARBA00022490"/>
    </source>
</evidence>
<dbReference type="AlphaFoldDB" id="A0A5C3MMU0"/>
<dbReference type="InterPro" id="IPR015943">
    <property type="entry name" value="WD40/YVTN_repeat-like_dom_sf"/>
</dbReference>
<dbReference type="Gene3D" id="2.130.10.10">
    <property type="entry name" value="YVTN repeat-like/Quinoprotein amine dehydrogenase"/>
    <property type="match status" value="1"/>
</dbReference>
<evidence type="ECO:0000313" key="10">
    <source>
        <dbReference type="EMBL" id="TFK42471.1"/>
    </source>
</evidence>
<dbReference type="InterPro" id="IPR017383">
    <property type="entry name" value="ARPC1"/>
</dbReference>
<dbReference type="PANTHER" id="PTHR10709">
    <property type="entry name" value="ACTIN-RELATED PROTEIN 2/3 COMPLEX SUBUNIT 1"/>
    <property type="match status" value="1"/>
</dbReference>
<keyword evidence="3 8" id="KW-0853">WD repeat</keyword>
<dbReference type="Proteomes" id="UP000308652">
    <property type="component" value="Unassembled WGS sequence"/>
</dbReference>
<evidence type="ECO:0000256" key="8">
    <source>
        <dbReference type="PROSITE-ProRule" id="PRU00221"/>
    </source>
</evidence>
<dbReference type="EMBL" id="ML213592">
    <property type="protein sequence ID" value="TFK42471.1"/>
    <property type="molecule type" value="Genomic_DNA"/>
</dbReference>
<keyword evidence="11" id="KW-1185">Reference proteome</keyword>
<comment type="function">
    <text evidence="7">Functions as component of the Arp2/3 complex which is involved in regulation of actin polymerization and together with an activating nucleation-promoting factor (NPF) mediates the formation of branched actin networks.</text>
</comment>
<keyword evidence="6 7" id="KW-0206">Cytoskeleton</keyword>
<evidence type="ECO:0000256" key="6">
    <source>
        <dbReference type="ARBA" id="ARBA00023212"/>
    </source>
</evidence>
<keyword evidence="4" id="KW-0677">Repeat</keyword>
<evidence type="ECO:0000256" key="5">
    <source>
        <dbReference type="ARBA" id="ARBA00023203"/>
    </source>
</evidence>
<accession>A0A5C3MMU0</accession>
<dbReference type="GO" id="GO:0051015">
    <property type="term" value="F:actin filament binding"/>
    <property type="evidence" value="ECO:0007669"/>
    <property type="project" value="TreeGrafter"/>
</dbReference>
<evidence type="ECO:0000256" key="7">
    <source>
        <dbReference type="PIRNR" id="PIRNR038093"/>
    </source>
</evidence>
<proteinExistence type="inferred from homology"/>